<keyword evidence="9" id="KW-0807">Transducer</keyword>
<keyword evidence="2" id="KW-1003">Cell membrane</keyword>
<dbReference type="GO" id="GO:0005886">
    <property type="term" value="C:plasma membrane"/>
    <property type="evidence" value="ECO:0007669"/>
    <property type="project" value="UniProtKB-SubCell"/>
</dbReference>
<dbReference type="KEGG" id="pbar:105424845"/>
<dbReference type="GO" id="GO:0005549">
    <property type="term" value="F:odorant binding"/>
    <property type="evidence" value="ECO:0007669"/>
    <property type="project" value="InterPro"/>
</dbReference>
<feature type="transmembrane region" description="Helical" evidence="10">
    <location>
        <begin position="56"/>
        <end position="78"/>
    </location>
</feature>
<feature type="transmembrane region" description="Helical" evidence="10">
    <location>
        <begin position="120"/>
        <end position="140"/>
    </location>
</feature>
<keyword evidence="3" id="KW-0716">Sensory transduction</keyword>
<feature type="transmembrane region" description="Helical" evidence="10">
    <location>
        <begin position="21"/>
        <end position="44"/>
    </location>
</feature>
<feature type="transmembrane region" description="Helical" evidence="10">
    <location>
        <begin position="484"/>
        <end position="506"/>
    </location>
</feature>
<dbReference type="RefSeq" id="XP_011633607.2">
    <property type="nucleotide sequence ID" value="XM_011635305.2"/>
</dbReference>
<evidence type="ECO:0000256" key="7">
    <source>
        <dbReference type="ARBA" id="ARBA00023136"/>
    </source>
</evidence>
<name>A0A6I9WP79_9HYME</name>
<feature type="transmembrane region" description="Helical" evidence="10">
    <location>
        <begin position="160"/>
        <end position="180"/>
    </location>
</feature>
<feature type="transmembrane region" description="Helical" evidence="10">
    <location>
        <begin position="253"/>
        <end position="273"/>
    </location>
</feature>
<dbReference type="PANTHER" id="PTHR21137:SF35">
    <property type="entry name" value="ODORANT RECEPTOR 19A-RELATED"/>
    <property type="match status" value="1"/>
</dbReference>
<dbReference type="GeneID" id="105424845"/>
<evidence type="ECO:0000256" key="3">
    <source>
        <dbReference type="ARBA" id="ARBA00022606"/>
    </source>
</evidence>
<feature type="transmembrane region" description="Helical" evidence="10">
    <location>
        <begin position="711"/>
        <end position="728"/>
    </location>
</feature>
<keyword evidence="4 10" id="KW-0812">Transmembrane</keyword>
<sequence>FLMYTVGGIWRPIEWSSSGAKLLYSIFTFIIVLSEYFLVLTQFMDIIFVVNNIDDFATNTLMFFTIVAVCCKATVVVLRRNAIINLVKILLEAPYKPRDEGEIAIQTKFDKFIKSCSIKYSLLATCSITGLTLGSVLNVMHGHLPYRIWLPWDYHVPMRLWIISIHQILTVIFAAIINVGTETLVFGLFIQTCAQLEIFENRLHKLIINNTIRYLERALSSSSENRRNISECIYHHLCIYKYAKTVNVIFNEVLFVQFFGSILVLCTSVYFLSMHITELSAIANLLVYTICMFVQIFVYCWSGNEVILKSTNVGETVYRMNWPLLPVNEKKALLMIMMRSTIPIKFTSSFLITLSLQSYSNVSTIIYCIGKKIYICRIKKIRALCEDFKNIILSIQRTTKFSKCYTCRKVFNFLCSKLSVIMQLLTLNFLIYTVAGIWRPIEWSSNGAKLLYNIFTSVILFLEYFLVISQFMDILLVVDNVDDFVANSLMFASIVAVTSKATLVVIRRNAIVKLVQMLLTIPCKPQDESEEVIQTKFDKFIRSWSIRYLLLAMSSLTSVTLRSVLNVIEGQLPYRVWIPYDFNIPLVFWMVSIQQIIALIFATFINVGTETLVFGLFLQTCAQFEIFENRLYKFVSNKTVKLKHSFISPIKEKSTISEYIHHHLSIYKYAKTLNIIFNQVLFIQFFSSILILCTSVFYMSTHISESGTMTLLIYTICMFVQIYVYCWSGNEVMLKSTSIGDAIYDLDWPSLSISERKELLMIMMRSTIPIKFTSSFLITISLQSYSNILKASYSAFNLLQR</sequence>
<accession>A0A6I9WP79</accession>
<evidence type="ECO:0000256" key="8">
    <source>
        <dbReference type="ARBA" id="ARBA00023170"/>
    </source>
</evidence>
<reference evidence="12" key="1">
    <citation type="submission" date="2025-08" db="UniProtKB">
        <authorList>
            <consortium name="RefSeq"/>
        </authorList>
    </citation>
    <scope>IDENTIFICATION</scope>
</reference>
<comment type="subcellular location">
    <subcellularLocation>
        <location evidence="1">Cell membrane</location>
        <topology evidence="1">Multi-pass membrane protein</topology>
    </subcellularLocation>
</comment>
<evidence type="ECO:0000313" key="12">
    <source>
        <dbReference type="RefSeq" id="XP_011633607.2"/>
    </source>
</evidence>
<feature type="transmembrane region" description="Helical" evidence="10">
    <location>
        <begin position="279"/>
        <end position="301"/>
    </location>
</feature>
<evidence type="ECO:0000256" key="6">
    <source>
        <dbReference type="ARBA" id="ARBA00022989"/>
    </source>
</evidence>
<feature type="transmembrane region" description="Helical" evidence="10">
    <location>
        <begin position="588"/>
        <end position="607"/>
    </location>
</feature>
<keyword evidence="7 10" id="KW-0472">Membrane</keyword>
<dbReference type="Pfam" id="PF02949">
    <property type="entry name" value="7tm_6"/>
    <property type="match status" value="2"/>
</dbReference>
<gene>
    <name evidence="12" type="primary">LOC105424845</name>
</gene>
<organism evidence="11 12">
    <name type="scientific">Pogonomyrmex barbatus</name>
    <name type="common">red harvester ant</name>
    <dbReference type="NCBI Taxonomy" id="144034"/>
    <lineage>
        <taxon>Eukaryota</taxon>
        <taxon>Metazoa</taxon>
        <taxon>Ecdysozoa</taxon>
        <taxon>Arthropoda</taxon>
        <taxon>Hexapoda</taxon>
        <taxon>Insecta</taxon>
        <taxon>Pterygota</taxon>
        <taxon>Neoptera</taxon>
        <taxon>Endopterygota</taxon>
        <taxon>Hymenoptera</taxon>
        <taxon>Apocrita</taxon>
        <taxon>Aculeata</taxon>
        <taxon>Formicoidea</taxon>
        <taxon>Formicidae</taxon>
        <taxon>Myrmicinae</taxon>
        <taxon>Pogonomyrmex</taxon>
    </lineage>
</organism>
<dbReference type="GO" id="GO:0004984">
    <property type="term" value="F:olfactory receptor activity"/>
    <property type="evidence" value="ECO:0007669"/>
    <property type="project" value="InterPro"/>
</dbReference>
<evidence type="ECO:0000256" key="5">
    <source>
        <dbReference type="ARBA" id="ARBA00022725"/>
    </source>
</evidence>
<feature type="transmembrane region" description="Helical" evidence="10">
    <location>
        <begin position="675"/>
        <end position="699"/>
    </location>
</feature>
<keyword evidence="11" id="KW-1185">Reference proteome</keyword>
<dbReference type="OrthoDB" id="6597368at2759"/>
<dbReference type="Proteomes" id="UP000504615">
    <property type="component" value="Unplaced"/>
</dbReference>
<dbReference type="GO" id="GO:0007165">
    <property type="term" value="P:signal transduction"/>
    <property type="evidence" value="ECO:0007669"/>
    <property type="project" value="UniProtKB-KW"/>
</dbReference>
<evidence type="ECO:0000256" key="4">
    <source>
        <dbReference type="ARBA" id="ARBA00022692"/>
    </source>
</evidence>
<keyword evidence="5" id="KW-0552">Olfaction</keyword>
<feature type="transmembrane region" description="Helical" evidence="10">
    <location>
        <begin position="548"/>
        <end position="568"/>
    </location>
</feature>
<evidence type="ECO:0000256" key="9">
    <source>
        <dbReference type="ARBA" id="ARBA00023224"/>
    </source>
</evidence>
<evidence type="ECO:0000256" key="10">
    <source>
        <dbReference type="SAM" id="Phobius"/>
    </source>
</evidence>
<evidence type="ECO:0000256" key="2">
    <source>
        <dbReference type="ARBA" id="ARBA00022475"/>
    </source>
</evidence>
<evidence type="ECO:0000256" key="1">
    <source>
        <dbReference type="ARBA" id="ARBA00004651"/>
    </source>
</evidence>
<evidence type="ECO:0000313" key="11">
    <source>
        <dbReference type="Proteomes" id="UP000504615"/>
    </source>
</evidence>
<keyword evidence="6 10" id="KW-1133">Transmembrane helix</keyword>
<proteinExistence type="predicted"/>
<protein>
    <submittedName>
        <fullName evidence="12">Uncharacterized protein LOC105424845</fullName>
    </submittedName>
</protein>
<dbReference type="PANTHER" id="PTHR21137">
    <property type="entry name" value="ODORANT RECEPTOR"/>
    <property type="match status" value="1"/>
</dbReference>
<feature type="transmembrane region" description="Helical" evidence="10">
    <location>
        <begin position="420"/>
        <end position="438"/>
    </location>
</feature>
<keyword evidence="8" id="KW-0675">Receptor</keyword>
<dbReference type="InterPro" id="IPR004117">
    <property type="entry name" value="7tm6_olfct_rcpt"/>
</dbReference>
<feature type="transmembrane region" description="Helical" evidence="10">
    <location>
        <begin position="450"/>
        <end position="472"/>
    </location>
</feature>
<feature type="non-terminal residue" evidence="12">
    <location>
        <position position="1"/>
    </location>
</feature>
<dbReference type="AlphaFoldDB" id="A0A6I9WP79"/>